<dbReference type="InterPro" id="IPR026906">
    <property type="entry name" value="LRR_5"/>
</dbReference>
<dbReference type="AlphaFoldDB" id="A0A8I0HP46"/>
<dbReference type="InterPro" id="IPR032675">
    <property type="entry name" value="LRR_dom_sf"/>
</dbReference>
<reference evidence="1 2" key="1">
    <citation type="submission" date="2020-08" db="EMBL/GenBank/DDBJ databases">
        <title>A Genomic Blueprint of the Chicken Gut Microbiome.</title>
        <authorList>
            <person name="Gilroy R."/>
            <person name="Ravi A."/>
            <person name="Getino M."/>
            <person name="Pursley I."/>
            <person name="Horton D.L."/>
            <person name="Alikhan N.-F."/>
            <person name="Baker D."/>
            <person name="Gharbi K."/>
            <person name="Hall N."/>
            <person name="Watson M."/>
            <person name="Adriaenssens E.M."/>
            <person name="Foster-Nyarko E."/>
            <person name="Jarju S."/>
            <person name="Secka A."/>
            <person name="Antonio M."/>
            <person name="Oren A."/>
            <person name="Chaudhuri R."/>
            <person name="La Ragione R.M."/>
            <person name="Hildebrand F."/>
            <person name="Pallen M.J."/>
        </authorList>
    </citation>
    <scope>NUCLEOTIDE SEQUENCE [LARGE SCALE GENOMIC DNA]</scope>
    <source>
        <strain evidence="1 2">Sa1YVA5</strain>
    </source>
</reference>
<proteinExistence type="predicted"/>
<comment type="caution">
    <text evidence="1">The sequence shown here is derived from an EMBL/GenBank/DDBJ whole genome shotgun (WGS) entry which is preliminary data.</text>
</comment>
<evidence type="ECO:0000313" key="1">
    <source>
        <dbReference type="EMBL" id="MBD8031032.1"/>
    </source>
</evidence>
<protein>
    <submittedName>
        <fullName evidence="1">Leucine-rich repeat protein</fullName>
    </submittedName>
</protein>
<keyword evidence="2" id="KW-1185">Reference proteome</keyword>
<dbReference type="Pfam" id="PF13306">
    <property type="entry name" value="LRR_5"/>
    <property type="match status" value="1"/>
</dbReference>
<organism evidence="1 2">
    <name type="scientific">Corynebacterium gallinarum</name>
    <dbReference type="NCBI Taxonomy" id="2762214"/>
    <lineage>
        <taxon>Bacteria</taxon>
        <taxon>Bacillati</taxon>
        <taxon>Actinomycetota</taxon>
        <taxon>Actinomycetes</taxon>
        <taxon>Mycobacteriales</taxon>
        <taxon>Corynebacteriaceae</taxon>
        <taxon>Corynebacterium</taxon>
    </lineage>
</organism>
<evidence type="ECO:0000313" key="2">
    <source>
        <dbReference type="Proteomes" id="UP000650224"/>
    </source>
</evidence>
<dbReference type="Gene3D" id="3.80.10.10">
    <property type="entry name" value="Ribonuclease Inhibitor"/>
    <property type="match status" value="1"/>
</dbReference>
<accession>A0A8I0HP46</accession>
<gene>
    <name evidence="1" type="ORF">H9627_12010</name>
</gene>
<sequence>MNRSPWGVLVERDSVALELLGVGLAWHGGRLPFPASCWFQGVHQTGVRSPNSVTSIGRYAFMYNQLTSVTIPSSVTSIGSGAFRGNTGINCRVPNSAPYNPHSPNINCSTIERY</sequence>
<dbReference type="Proteomes" id="UP000650224">
    <property type="component" value="Unassembled WGS sequence"/>
</dbReference>
<dbReference type="EMBL" id="JACSPR010000010">
    <property type="protein sequence ID" value="MBD8031032.1"/>
    <property type="molecule type" value="Genomic_DNA"/>
</dbReference>
<name>A0A8I0HP46_9CORY</name>
<dbReference type="RefSeq" id="WP_191734332.1">
    <property type="nucleotide sequence ID" value="NZ_JACSPR010000010.1"/>
</dbReference>